<organism evidence="2">
    <name type="scientific">Ooceraea biroi</name>
    <name type="common">Clonal raider ant</name>
    <name type="synonym">Cerapachys biroi</name>
    <dbReference type="NCBI Taxonomy" id="2015173"/>
    <lineage>
        <taxon>Eukaryota</taxon>
        <taxon>Metazoa</taxon>
        <taxon>Ecdysozoa</taxon>
        <taxon>Arthropoda</taxon>
        <taxon>Hexapoda</taxon>
        <taxon>Insecta</taxon>
        <taxon>Pterygota</taxon>
        <taxon>Neoptera</taxon>
        <taxon>Endopterygota</taxon>
        <taxon>Hymenoptera</taxon>
        <taxon>Apocrita</taxon>
        <taxon>Aculeata</taxon>
        <taxon>Formicoidea</taxon>
        <taxon>Formicidae</taxon>
        <taxon>Dorylinae</taxon>
        <taxon>Ooceraea</taxon>
    </lineage>
</organism>
<comment type="caution">
    <text evidence="2">The sequence shown here is derived from an EMBL/GenBank/DDBJ whole genome shotgun (WGS) entry which is preliminary data.</text>
</comment>
<dbReference type="SUPFAM" id="SSF53474">
    <property type="entry name" value="alpha/beta-Hydrolases"/>
    <property type="match status" value="1"/>
</dbReference>
<dbReference type="EMBL" id="QOIP01000005">
    <property type="protein sequence ID" value="RLU22824.1"/>
    <property type="molecule type" value="Genomic_DNA"/>
</dbReference>
<dbReference type="InterPro" id="IPR029058">
    <property type="entry name" value="AB_hydrolase_fold"/>
</dbReference>
<dbReference type="Proteomes" id="UP000279307">
    <property type="component" value="Chromosome 5"/>
</dbReference>
<reference evidence="2" key="2">
    <citation type="submission" date="2018-07" db="EMBL/GenBank/DDBJ databases">
        <authorList>
            <person name="Mckenzie S.K."/>
            <person name="Kronauer D.J.C."/>
        </authorList>
    </citation>
    <scope>NUCLEOTIDE SEQUENCE</scope>
    <source>
        <strain evidence="2">Clonal line C1</strain>
    </source>
</reference>
<accession>A0A3L8DQW5</accession>
<keyword evidence="1" id="KW-0732">Signal</keyword>
<feature type="chain" id="PRO_5017964444" evidence="1">
    <location>
        <begin position="23"/>
        <end position="133"/>
    </location>
</feature>
<evidence type="ECO:0000313" key="2">
    <source>
        <dbReference type="EMBL" id="RLU22824.1"/>
    </source>
</evidence>
<dbReference type="AlphaFoldDB" id="A0A3L8DQW5"/>
<name>A0A3L8DQW5_OOCBI</name>
<feature type="signal peptide" evidence="1">
    <location>
        <begin position="1"/>
        <end position="22"/>
    </location>
</feature>
<evidence type="ECO:0000256" key="1">
    <source>
        <dbReference type="SAM" id="SignalP"/>
    </source>
</evidence>
<protein>
    <submittedName>
        <fullName evidence="2">Uncharacterized protein</fullName>
    </submittedName>
</protein>
<sequence>MLLNLLSKEIIMLVVLCYPAHSKQWESGLRQRYDGYGEDWIFMPDGNGQPQVAVLKLQDSEIRSVLEGSEIAYIIYTRSGPKEGTRVTLNDTASLDSSDFRPTRKTKFITHGWKSSASASDLLNMKEGDIFMK</sequence>
<dbReference type="Gene3D" id="3.40.50.1820">
    <property type="entry name" value="alpha/beta hydrolase"/>
    <property type="match status" value="1"/>
</dbReference>
<reference evidence="2" key="1">
    <citation type="journal article" date="2018" name="Genome Res.">
        <title>The genomic architecture and molecular evolution of ant odorant receptors.</title>
        <authorList>
            <person name="McKenzie S.K."/>
            <person name="Kronauer D.J.C."/>
        </authorList>
    </citation>
    <scope>NUCLEOTIDE SEQUENCE [LARGE SCALE GENOMIC DNA]</scope>
    <source>
        <strain evidence="2">Clonal line C1</strain>
    </source>
</reference>
<dbReference type="OrthoDB" id="199913at2759"/>
<gene>
    <name evidence="2" type="ORF">DMN91_005102</name>
</gene>
<proteinExistence type="predicted"/>